<dbReference type="Pfam" id="PF10262">
    <property type="entry name" value="Rdx"/>
    <property type="match status" value="1"/>
</dbReference>
<dbReference type="Gene3D" id="3.40.30.10">
    <property type="entry name" value="Glutaredoxin"/>
    <property type="match status" value="1"/>
</dbReference>
<evidence type="ECO:0000313" key="2">
    <source>
        <dbReference type="EMBL" id="KAL3282788.1"/>
    </source>
</evidence>
<keyword evidence="1" id="KW-0676">Redox-active center</keyword>
<dbReference type="SUPFAM" id="SSF52833">
    <property type="entry name" value="Thioredoxin-like"/>
    <property type="match status" value="1"/>
</dbReference>
<dbReference type="EMBL" id="JABFTP020000144">
    <property type="protein sequence ID" value="KAL3282788.1"/>
    <property type="molecule type" value="Genomic_DNA"/>
</dbReference>
<dbReference type="AlphaFoldDB" id="A0ABD2NW70"/>
<name>A0ABD2NW70_9CUCU</name>
<sequence length="98" mass="11148">MASQNVQVDIEYCTECGLFNEFEKAVFLLKEKCPNVEIKGHEGRRGSFEIKMNDTLVHSRLSTLATPDYEDLCRICRNTSEGKPILSKCKTQNDCQIS</sequence>
<reference evidence="2 3" key="1">
    <citation type="journal article" date="2021" name="BMC Biol.">
        <title>Horizontally acquired antibacterial genes associated with adaptive radiation of ladybird beetles.</title>
        <authorList>
            <person name="Li H.S."/>
            <person name="Tang X.F."/>
            <person name="Huang Y.H."/>
            <person name="Xu Z.Y."/>
            <person name="Chen M.L."/>
            <person name="Du X.Y."/>
            <person name="Qiu B.Y."/>
            <person name="Chen P.T."/>
            <person name="Zhang W."/>
            <person name="Slipinski A."/>
            <person name="Escalona H.E."/>
            <person name="Waterhouse R.M."/>
            <person name="Zwick A."/>
            <person name="Pang H."/>
        </authorList>
    </citation>
    <scope>NUCLEOTIDE SEQUENCE [LARGE SCALE GENOMIC DNA]</scope>
    <source>
        <strain evidence="2">SYSU2018</strain>
    </source>
</reference>
<accession>A0ABD2NW70</accession>
<keyword evidence="3" id="KW-1185">Reference proteome</keyword>
<dbReference type="InterPro" id="IPR036249">
    <property type="entry name" value="Thioredoxin-like_sf"/>
</dbReference>
<proteinExistence type="predicted"/>
<dbReference type="InterPro" id="IPR011893">
    <property type="entry name" value="Selenoprotein_Rdx-typ"/>
</dbReference>
<dbReference type="Proteomes" id="UP001516400">
    <property type="component" value="Unassembled WGS sequence"/>
</dbReference>
<organism evidence="2 3">
    <name type="scientific">Cryptolaemus montrouzieri</name>
    <dbReference type="NCBI Taxonomy" id="559131"/>
    <lineage>
        <taxon>Eukaryota</taxon>
        <taxon>Metazoa</taxon>
        <taxon>Ecdysozoa</taxon>
        <taxon>Arthropoda</taxon>
        <taxon>Hexapoda</taxon>
        <taxon>Insecta</taxon>
        <taxon>Pterygota</taxon>
        <taxon>Neoptera</taxon>
        <taxon>Endopterygota</taxon>
        <taxon>Coleoptera</taxon>
        <taxon>Polyphaga</taxon>
        <taxon>Cucujiformia</taxon>
        <taxon>Coccinelloidea</taxon>
        <taxon>Coccinellidae</taxon>
        <taxon>Scymninae</taxon>
        <taxon>Scymnini</taxon>
        <taxon>Cryptolaemus</taxon>
    </lineage>
</organism>
<comment type="caution">
    <text evidence="2">The sequence shown here is derived from an EMBL/GenBank/DDBJ whole genome shotgun (WGS) entry which is preliminary data.</text>
</comment>
<dbReference type="NCBIfam" id="TIGR02174">
    <property type="entry name" value="CXXU_selWTH"/>
    <property type="match status" value="1"/>
</dbReference>
<gene>
    <name evidence="2" type="ORF">HHI36_005956</name>
</gene>
<evidence type="ECO:0000313" key="3">
    <source>
        <dbReference type="Proteomes" id="UP001516400"/>
    </source>
</evidence>
<protein>
    <submittedName>
        <fullName evidence="2">Uncharacterized protein</fullName>
    </submittedName>
</protein>
<evidence type="ECO:0000256" key="1">
    <source>
        <dbReference type="ARBA" id="ARBA00023284"/>
    </source>
</evidence>